<dbReference type="EMBL" id="JAHRIQ010096830">
    <property type="protein sequence ID" value="MEQ2253156.1"/>
    <property type="molecule type" value="Genomic_DNA"/>
</dbReference>
<accession>A0ABV0V723</accession>
<gene>
    <name evidence="1" type="ORF">ILYODFUR_029298</name>
</gene>
<organism evidence="1 2">
    <name type="scientific">Ilyodon furcidens</name>
    <name type="common">goldbreast splitfin</name>
    <dbReference type="NCBI Taxonomy" id="33524"/>
    <lineage>
        <taxon>Eukaryota</taxon>
        <taxon>Metazoa</taxon>
        <taxon>Chordata</taxon>
        <taxon>Craniata</taxon>
        <taxon>Vertebrata</taxon>
        <taxon>Euteleostomi</taxon>
        <taxon>Actinopterygii</taxon>
        <taxon>Neopterygii</taxon>
        <taxon>Teleostei</taxon>
        <taxon>Neoteleostei</taxon>
        <taxon>Acanthomorphata</taxon>
        <taxon>Ovalentaria</taxon>
        <taxon>Atherinomorphae</taxon>
        <taxon>Cyprinodontiformes</taxon>
        <taxon>Goodeidae</taxon>
        <taxon>Ilyodon</taxon>
    </lineage>
</organism>
<evidence type="ECO:0000313" key="1">
    <source>
        <dbReference type="EMBL" id="MEQ2253156.1"/>
    </source>
</evidence>
<feature type="non-terminal residue" evidence="1">
    <location>
        <position position="1"/>
    </location>
</feature>
<reference evidence="1 2" key="1">
    <citation type="submission" date="2021-06" db="EMBL/GenBank/DDBJ databases">
        <authorList>
            <person name="Palmer J.M."/>
        </authorList>
    </citation>
    <scope>NUCLEOTIDE SEQUENCE [LARGE SCALE GENOMIC DNA]</scope>
    <source>
        <strain evidence="2">if_2019</strain>
        <tissue evidence="1">Muscle</tissue>
    </source>
</reference>
<keyword evidence="2" id="KW-1185">Reference proteome</keyword>
<name>A0ABV0V723_9TELE</name>
<proteinExistence type="predicted"/>
<feature type="non-terminal residue" evidence="1">
    <location>
        <position position="79"/>
    </location>
</feature>
<protein>
    <submittedName>
        <fullName evidence="1">Uncharacterized protein</fullName>
    </submittedName>
</protein>
<comment type="caution">
    <text evidence="1">The sequence shown here is derived from an EMBL/GenBank/DDBJ whole genome shotgun (WGS) entry which is preliminary data.</text>
</comment>
<evidence type="ECO:0000313" key="2">
    <source>
        <dbReference type="Proteomes" id="UP001482620"/>
    </source>
</evidence>
<dbReference type="Proteomes" id="UP001482620">
    <property type="component" value="Unassembled WGS sequence"/>
</dbReference>
<sequence>PSAACFGRTYFLRSNCGSSTRSTWKVPWSCSEFCYKMAANWITVRLKEKKGSRSFKTPSTVVMATQWTWTQLWRHLYLT</sequence>